<name>A0AAE0Y730_9GAST</name>
<comment type="caution">
    <text evidence="1">The sequence shown here is derived from an EMBL/GenBank/DDBJ whole genome shotgun (WGS) entry which is preliminary data.</text>
</comment>
<dbReference type="Proteomes" id="UP001283361">
    <property type="component" value="Unassembled WGS sequence"/>
</dbReference>
<dbReference type="AlphaFoldDB" id="A0AAE0Y730"/>
<sequence>MGYTLIESSMAVKDGYQLVDIPMIVKDESFIVTQTALDSHSCNPPGGAIASAYSASSDQKYVNSGFHHLNLSSFKLGLRRMRNENPSAHVQS</sequence>
<accession>A0AAE0Y730</accession>
<protein>
    <submittedName>
        <fullName evidence="1">Uncharacterized protein</fullName>
    </submittedName>
</protein>
<evidence type="ECO:0000313" key="1">
    <source>
        <dbReference type="EMBL" id="KAK3735212.1"/>
    </source>
</evidence>
<gene>
    <name evidence="1" type="ORF">RRG08_010332</name>
</gene>
<reference evidence="1" key="1">
    <citation type="journal article" date="2023" name="G3 (Bethesda)">
        <title>A reference genome for the long-term kleptoplast-retaining sea slug Elysia crispata morphotype clarki.</title>
        <authorList>
            <person name="Eastman K.E."/>
            <person name="Pendleton A.L."/>
            <person name="Shaikh M.A."/>
            <person name="Suttiyut T."/>
            <person name="Ogas R."/>
            <person name="Tomko P."/>
            <person name="Gavelis G."/>
            <person name="Widhalm J.R."/>
            <person name="Wisecaver J.H."/>
        </authorList>
    </citation>
    <scope>NUCLEOTIDE SEQUENCE</scope>
    <source>
        <strain evidence="1">ECLA1</strain>
    </source>
</reference>
<proteinExistence type="predicted"/>
<keyword evidence="2" id="KW-1185">Reference proteome</keyword>
<dbReference type="EMBL" id="JAWDGP010006814">
    <property type="protein sequence ID" value="KAK3735212.1"/>
    <property type="molecule type" value="Genomic_DNA"/>
</dbReference>
<organism evidence="1 2">
    <name type="scientific">Elysia crispata</name>
    <name type="common">lettuce slug</name>
    <dbReference type="NCBI Taxonomy" id="231223"/>
    <lineage>
        <taxon>Eukaryota</taxon>
        <taxon>Metazoa</taxon>
        <taxon>Spiralia</taxon>
        <taxon>Lophotrochozoa</taxon>
        <taxon>Mollusca</taxon>
        <taxon>Gastropoda</taxon>
        <taxon>Heterobranchia</taxon>
        <taxon>Euthyneura</taxon>
        <taxon>Panpulmonata</taxon>
        <taxon>Sacoglossa</taxon>
        <taxon>Placobranchoidea</taxon>
        <taxon>Plakobranchidae</taxon>
        <taxon>Elysia</taxon>
    </lineage>
</organism>
<evidence type="ECO:0000313" key="2">
    <source>
        <dbReference type="Proteomes" id="UP001283361"/>
    </source>
</evidence>